<organism evidence="3">
    <name type="scientific">marine metagenome</name>
    <dbReference type="NCBI Taxonomy" id="408172"/>
    <lineage>
        <taxon>unclassified sequences</taxon>
        <taxon>metagenomes</taxon>
        <taxon>ecological metagenomes</taxon>
    </lineage>
</organism>
<evidence type="ECO:0000313" key="3">
    <source>
        <dbReference type="EMBL" id="SVC69950.1"/>
    </source>
</evidence>
<dbReference type="SMART" id="SM00271">
    <property type="entry name" value="DnaJ"/>
    <property type="match status" value="1"/>
</dbReference>
<dbReference type="AlphaFoldDB" id="A0A382PAU8"/>
<dbReference type="PANTHER" id="PTHR43096">
    <property type="entry name" value="DNAJ HOMOLOG 1, MITOCHONDRIAL-RELATED"/>
    <property type="match status" value="1"/>
</dbReference>
<evidence type="ECO:0000259" key="2">
    <source>
        <dbReference type="PROSITE" id="PS50076"/>
    </source>
</evidence>
<evidence type="ECO:0000256" key="1">
    <source>
        <dbReference type="ARBA" id="ARBA00023186"/>
    </source>
</evidence>
<name>A0A382PAU8_9ZZZZ</name>
<dbReference type="InterPro" id="IPR001623">
    <property type="entry name" value="DnaJ_domain"/>
</dbReference>
<feature type="domain" description="J" evidence="2">
    <location>
        <begin position="9"/>
        <end position="78"/>
    </location>
</feature>
<dbReference type="PANTHER" id="PTHR43096:SF52">
    <property type="entry name" value="DNAJ HOMOLOG 1, MITOCHONDRIAL-RELATED"/>
    <property type="match status" value="1"/>
</dbReference>
<dbReference type="PRINTS" id="PR00625">
    <property type="entry name" value="JDOMAIN"/>
</dbReference>
<dbReference type="GO" id="GO:0005737">
    <property type="term" value="C:cytoplasm"/>
    <property type="evidence" value="ECO:0007669"/>
    <property type="project" value="TreeGrafter"/>
</dbReference>
<dbReference type="Pfam" id="PF00226">
    <property type="entry name" value="DnaJ"/>
    <property type="match status" value="1"/>
</dbReference>
<keyword evidence="1" id="KW-0143">Chaperone</keyword>
<dbReference type="SUPFAM" id="SSF46565">
    <property type="entry name" value="Chaperone J-domain"/>
    <property type="match status" value="1"/>
</dbReference>
<dbReference type="EMBL" id="UINC01105764">
    <property type="protein sequence ID" value="SVC69950.1"/>
    <property type="molecule type" value="Genomic_DNA"/>
</dbReference>
<dbReference type="Gene3D" id="1.10.287.110">
    <property type="entry name" value="DnaJ domain"/>
    <property type="match status" value="1"/>
</dbReference>
<dbReference type="GO" id="GO:0051082">
    <property type="term" value="F:unfolded protein binding"/>
    <property type="evidence" value="ECO:0007669"/>
    <property type="project" value="TreeGrafter"/>
</dbReference>
<accession>A0A382PAU8</accession>
<dbReference type="InterPro" id="IPR036869">
    <property type="entry name" value="J_dom_sf"/>
</dbReference>
<dbReference type="CDD" id="cd06257">
    <property type="entry name" value="DnaJ"/>
    <property type="match status" value="1"/>
</dbReference>
<feature type="non-terminal residue" evidence="3">
    <location>
        <position position="109"/>
    </location>
</feature>
<gene>
    <name evidence="3" type="ORF">METZ01_LOCUS322804</name>
</gene>
<reference evidence="3" key="1">
    <citation type="submission" date="2018-05" db="EMBL/GenBank/DDBJ databases">
        <authorList>
            <person name="Lanie J.A."/>
            <person name="Ng W.-L."/>
            <person name="Kazmierczak K.M."/>
            <person name="Andrzejewski T.M."/>
            <person name="Davidsen T.M."/>
            <person name="Wayne K.J."/>
            <person name="Tettelin H."/>
            <person name="Glass J.I."/>
            <person name="Rusch D."/>
            <person name="Podicherti R."/>
            <person name="Tsui H.-C.T."/>
            <person name="Winkler M.E."/>
        </authorList>
    </citation>
    <scope>NUCLEOTIDE SEQUENCE</scope>
</reference>
<dbReference type="PROSITE" id="PS50076">
    <property type="entry name" value="DNAJ_2"/>
    <property type="match status" value="1"/>
</dbReference>
<protein>
    <recommendedName>
        <fullName evidence="2">J domain-containing protein</fullName>
    </recommendedName>
</protein>
<sequence>MTADVQPQNLYKVLGVRSDANQKEINEAYERMIRRFDSSVEKFSYAVHPSLKERIALVQEAYDTLSNDKKRSAYNQSIIGEGDSPVLNSAQAAGRQMKMSLYNEKKSNG</sequence>
<proteinExistence type="predicted"/>
<dbReference type="GO" id="GO:0042026">
    <property type="term" value="P:protein refolding"/>
    <property type="evidence" value="ECO:0007669"/>
    <property type="project" value="TreeGrafter"/>
</dbReference>